<sequence>MGEENAQTTIPPSVTTSLSTPSQSVVSESDTEGVETTPGQIESIVTTIIDQTTAAIEEATVAGQCIRELVTKQVTTGFTKREN</sequence>
<protein>
    <submittedName>
        <fullName evidence="2">Uncharacterized protein</fullName>
    </submittedName>
</protein>
<organism evidence="2 3">
    <name type="scientific">Strongylus vulgaris</name>
    <name type="common">Blood worm</name>
    <dbReference type="NCBI Taxonomy" id="40348"/>
    <lineage>
        <taxon>Eukaryota</taxon>
        <taxon>Metazoa</taxon>
        <taxon>Ecdysozoa</taxon>
        <taxon>Nematoda</taxon>
        <taxon>Chromadorea</taxon>
        <taxon>Rhabditida</taxon>
        <taxon>Rhabditina</taxon>
        <taxon>Rhabditomorpha</taxon>
        <taxon>Strongyloidea</taxon>
        <taxon>Strongylidae</taxon>
        <taxon>Strongylus</taxon>
    </lineage>
</organism>
<feature type="compositionally biased region" description="Low complexity" evidence="1">
    <location>
        <begin position="8"/>
        <end position="28"/>
    </location>
</feature>
<evidence type="ECO:0000313" key="3">
    <source>
        <dbReference type="Proteomes" id="UP000270094"/>
    </source>
</evidence>
<dbReference type="AlphaFoldDB" id="A0A3P7I3Z0"/>
<evidence type="ECO:0000256" key="1">
    <source>
        <dbReference type="SAM" id="MobiDB-lite"/>
    </source>
</evidence>
<name>A0A3P7I3Z0_STRVU</name>
<dbReference type="EMBL" id="UYYB01005550">
    <property type="protein sequence ID" value="VDM67450.1"/>
    <property type="molecule type" value="Genomic_DNA"/>
</dbReference>
<keyword evidence="3" id="KW-1185">Reference proteome</keyword>
<proteinExistence type="predicted"/>
<dbReference type="Proteomes" id="UP000270094">
    <property type="component" value="Unassembled WGS sequence"/>
</dbReference>
<reference evidence="2 3" key="1">
    <citation type="submission" date="2018-11" db="EMBL/GenBank/DDBJ databases">
        <authorList>
            <consortium name="Pathogen Informatics"/>
        </authorList>
    </citation>
    <scope>NUCLEOTIDE SEQUENCE [LARGE SCALE GENOMIC DNA]</scope>
</reference>
<evidence type="ECO:0000313" key="2">
    <source>
        <dbReference type="EMBL" id="VDM67450.1"/>
    </source>
</evidence>
<gene>
    <name evidence="2" type="ORF">SVUK_LOCUS2448</name>
</gene>
<feature type="region of interest" description="Disordered" evidence="1">
    <location>
        <begin position="1"/>
        <end position="39"/>
    </location>
</feature>
<accession>A0A3P7I3Z0</accession>